<dbReference type="SUPFAM" id="SSF52058">
    <property type="entry name" value="L domain-like"/>
    <property type="match status" value="1"/>
</dbReference>
<dbReference type="STRING" id="5722.A2GC65"/>
<dbReference type="PANTHER" id="PTHR46652">
    <property type="entry name" value="LEUCINE-RICH REPEAT AND IQ DOMAIN-CONTAINING PROTEIN 1-RELATED"/>
    <property type="match status" value="1"/>
</dbReference>
<dbReference type="Pfam" id="PF12799">
    <property type="entry name" value="LRR_4"/>
    <property type="match status" value="1"/>
</dbReference>
<dbReference type="SMART" id="SM00365">
    <property type="entry name" value="LRR_SD22"/>
    <property type="match status" value="3"/>
</dbReference>
<dbReference type="InterPro" id="IPR025875">
    <property type="entry name" value="Leu-rich_rpt_4"/>
</dbReference>
<dbReference type="VEuPathDB" id="TrichDB:TVAGG3_0349430"/>
<keyword evidence="1" id="KW-0433">Leucine-rich repeat</keyword>
<reference evidence="3" key="2">
    <citation type="journal article" date="2007" name="Science">
        <title>Draft genome sequence of the sexually transmitted pathogen Trichomonas vaginalis.</title>
        <authorList>
            <person name="Carlton J.M."/>
            <person name="Hirt R.P."/>
            <person name="Silva J.C."/>
            <person name="Delcher A.L."/>
            <person name="Schatz M."/>
            <person name="Zhao Q."/>
            <person name="Wortman J.R."/>
            <person name="Bidwell S.L."/>
            <person name="Alsmark U.C.M."/>
            <person name="Besteiro S."/>
            <person name="Sicheritz-Ponten T."/>
            <person name="Noel C.J."/>
            <person name="Dacks J.B."/>
            <person name="Foster P.G."/>
            <person name="Simillion C."/>
            <person name="Van de Peer Y."/>
            <person name="Miranda-Saavedra D."/>
            <person name="Barton G.J."/>
            <person name="Westrop G.D."/>
            <person name="Mueller S."/>
            <person name="Dessi D."/>
            <person name="Fiori P.L."/>
            <person name="Ren Q."/>
            <person name="Paulsen I."/>
            <person name="Zhang H."/>
            <person name="Bastida-Corcuera F.D."/>
            <person name="Simoes-Barbosa A."/>
            <person name="Brown M.T."/>
            <person name="Hayes R.D."/>
            <person name="Mukherjee M."/>
            <person name="Okumura C.Y."/>
            <person name="Schneider R."/>
            <person name="Smith A.J."/>
            <person name="Vanacova S."/>
            <person name="Villalvazo M."/>
            <person name="Haas B.J."/>
            <person name="Pertea M."/>
            <person name="Feldblyum T.V."/>
            <person name="Utterback T.R."/>
            <person name="Shu C.L."/>
            <person name="Osoegawa K."/>
            <person name="de Jong P.J."/>
            <person name="Hrdy I."/>
            <person name="Horvathova L."/>
            <person name="Zubacova Z."/>
            <person name="Dolezal P."/>
            <person name="Malik S.B."/>
            <person name="Logsdon J.M. Jr."/>
            <person name="Henze K."/>
            <person name="Gupta A."/>
            <person name="Wang C.C."/>
            <person name="Dunne R.L."/>
            <person name="Upcroft J.A."/>
            <person name="Upcroft P."/>
            <person name="White O."/>
            <person name="Salzberg S.L."/>
            <person name="Tang P."/>
            <person name="Chiu C.-H."/>
            <person name="Lee Y.-S."/>
            <person name="Embley T.M."/>
            <person name="Coombs G.H."/>
            <person name="Mottram J.C."/>
            <person name="Tachezy J."/>
            <person name="Fraser-Liggett C.M."/>
            <person name="Johnson P.J."/>
        </authorList>
    </citation>
    <scope>NUCLEOTIDE SEQUENCE [LARGE SCALE GENOMIC DNA]</scope>
    <source>
        <strain evidence="3">G3</strain>
    </source>
</reference>
<dbReference type="PANTHER" id="PTHR46652:SF3">
    <property type="entry name" value="LEUCINE-RICH REPEAT-CONTAINING PROTEIN 9"/>
    <property type="match status" value="1"/>
</dbReference>
<dbReference type="InterPro" id="IPR050836">
    <property type="entry name" value="SDS22/Internalin_LRR"/>
</dbReference>
<reference evidence="3" key="1">
    <citation type="submission" date="2006-10" db="EMBL/GenBank/DDBJ databases">
        <authorList>
            <person name="Amadeo P."/>
            <person name="Zhao Q."/>
            <person name="Wortman J."/>
            <person name="Fraser-Liggett C."/>
            <person name="Carlton J."/>
        </authorList>
    </citation>
    <scope>NUCLEOTIDE SEQUENCE</scope>
    <source>
        <strain evidence="3">G3</strain>
    </source>
</reference>
<evidence type="ECO:0000256" key="1">
    <source>
        <dbReference type="ARBA" id="ARBA00022614"/>
    </source>
</evidence>
<sequence length="272" mass="30575">MEEELGQLFDALAKEEVLEGEIGYQKAIDFAMQKVKLPNGFSREDLIDVLENLEKPEQFSKGQFIPFAQNIVTQLKTEIAPDPETPDPEDEEVLRLSPQFIAERLSDLQPVEEGSLSFAFTSFSVAEADIVDISALSTFQALFYISLKTNSISNFSPLNGLPKLKELYLQENKVVNFDGISLPSLEILDLSQNKFCSLGEFNTPKLKKLNLSQNAIKYISQTAFSQLSNLEELDLSQNKLKNFKFGTFAYLSNLKVLKLDQNAITEIPTIVF</sequence>
<dbReference type="PROSITE" id="PS51450">
    <property type="entry name" value="LRR"/>
    <property type="match status" value="3"/>
</dbReference>
<protein>
    <submittedName>
        <fullName evidence="3">Leucine Rich Repeat family protein</fullName>
    </submittedName>
</protein>
<evidence type="ECO:0000313" key="3">
    <source>
        <dbReference type="EMBL" id="EAX85253.1"/>
    </source>
</evidence>
<organism evidence="3 4">
    <name type="scientific">Trichomonas vaginalis (strain ATCC PRA-98 / G3)</name>
    <dbReference type="NCBI Taxonomy" id="412133"/>
    <lineage>
        <taxon>Eukaryota</taxon>
        <taxon>Metamonada</taxon>
        <taxon>Parabasalia</taxon>
        <taxon>Trichomonadida</taxon>
        <taxon>Trichomonadidae</taxon>
        <taxon>Trichomonas</taxon>
    </lineage>
</organism>
<evidence type="ECO:0000256" key="2">
    <source>
        <dbReference type="ARBA" id="ARBA00022737"/>
    </source>
</evidence>
<proteinExistence type="predicted"/>
<name>A2GC65_TRIV3</name>
<dbReference type="Pfam" id="PF13855">
    <property type="entry name" value="LRR_8"/>
    <property type="match status" value="1"/>
</dbReference>
<dbReference type="Gene3D" id="3.80.10.10">
    <property type="entry name" value="Ribonuclease Inhibitor"/>
    <property type="match status" value="2"/>
</dbReference>
<gene>
    <name evidence="3" type="ORF">TVAG_251950</name>
</gene>
<dbReference type="SMART" id="SM00369">
    <property type="entry name" value="LRR_TYP"/>
    <property type="match status" value="4"/>
</dbReference>
<dbReference type="PRINTS" id="PR00019">
    <property type="entry name" value="LEURICHRPT"/>
</dbReference>
<dbReference type="InterPro" id="IPR003591">
    <property type="entry name" value="Leu-rich_rpt_typical-subtyp"/>
</dbReference>
<dbReference type="eggNOG" id="KOG0531">
    <property type="taxonomic scope" value="Eukaryota"/>
</dbReference>
<dbReference type="Proteomes" id="UP000001542">
    <property type="component" value="Unassembled WGS sequence"/>
</dbReference>
<keyword evidence="4" id="KW-1185">Reference proteome</keyword>
<accession>A2GC65</accession>
<dbReference type="SMR" id="A2GC65"/>
<evidence type="ECO:0000313" key="4">
    <source>
        <dbReference type="Proteomes" id="UP000001542"/>
    </source>
</evidence>
<dbReference type="InterPro" id="IPR001611">
    <property type="entry name" value="Leu-rich_rpt"/>
</dbReference>
<dbReference type="InterPro" id="IPR032675">
    <property type="entry name" value="LRR_dom_sf"/>
</dbReference>
<dbReference type="VEuPathDB" id="TrichDB:TVAG_251950"/>
<dbReference type="AlphaFoldDB" id="A2GC65"/>
<dbReference type="OrthoDB" id="271226at2759"/>
<dbReference type="InParanoid" id="A2GC65"/>
<dbReference type="EMBL" id="DS115012">
    <property type="protein sequence ID" value="EAX85253.1"/>
    <property type="molecule type" value="Genomic_DNA"/>
</dbReference>
<keyword evidence="2" id="KW-0677">Repeat</keyword>